<feature type="domain" description="Rhodopsin" evidence="7">
    <location>
        <begin position="27"/>
        <end position="152"/>
    </location>
</feature>
<dbReference type="EMBL" id="JBBBZM010000015">
    <property type="protein sequence ID" value="KAL0639039.1"/>
    <property type="molecule type" value="Genomic_DNA"/>
</dbReference>
<feature type="transmembrane region" description="Helical" evidence="6">
    <location>
        <begin position="91"/>
        <end position="113"/>
    </location>
</feature>
<proteinExistence type="inferred from homology"/>
<feature type="transmembrane region" description="Helical" evidence="6">
    <location>
        <begin position="125"/>
        <end position="146"/>
    </location>
</feature>
<keyword evidence="9" id="KW-1185">Reference proteome</keyword>
<dbReference type="Pfam" id="PF20684">
    <property type="entry name" value="Fung_rhodopsin"/>
    <property type="match status" value="1"/>
</dbReference>
<organism evidence="8 9">
    <name type="scientific">Discina gigas</name>
    <dbReference type="NCBI Taxonomy" id="1032678"/>
    <lineage>
        <taxon>Eukaryota</taxon>
        <taxon>Fungi</taxon>
        <taxon>Dikarya</taxon>
        <taxon>Ascomycota</taxon>
        <taxon>Pezizomycotina</taxon>
        <taxon>Pezizomycetes</taxon>
        <taxon>Pezizales</taxon>
        <taxon>Discinaceae</taxon>
        <taxon>Discina</taxon>
    </lineage>
</organism>
<gene>
    <name evidence="8" type="ORF">Q9L58_001921</name>
</gene>
<evidence type="ECO:0000256" key="2">
    <source>
        <dbReference type="ARBA" id="ARBA00022692"/>
    </source>
</evidence>
<comment type="caution">
    <text evidence="8">The sequence shown here is derived from an EMBL/GenBank/DDBJ whole genome shotgun (WGS) entry which is preliminary data.</text>
</comment>
<feature type="transmembrane region" description="Helical" evidence="6">
    <location>
        <begin position="42"/>
        <end position="59"/>
    </location>
</feature>
<keyword evidence="4 6" id="KW-0472">Membrane</keyword>
<feature type="transmembrane region" description="Helical" evidence="6">
    <location>
        <begin position="12"/>
        <end position="30"/>
    </location>
</feature>
<dbReference type="Proteomes" id="UP001447188">
    <property type="component" value="Unassembled WGS sequence"/>
</dbReference>
<evidence type="ECO:0000256" key="3">
    <source>
        <dbReference type="ARBA" id="ARBA00022989"/>
    </source>
</evidence>
<reference evidence="8 9" key="1">
    <citation type="submission" date="2024-02" db="EMBL/GenBank/DDBJ databases">
        <title>Discinaceae phylogenomics.</title>
        <authorList>
            <person name="Dirks A.C."/>
            <person name="James T.Y."/>
        </authorList>
    </citation>
    <scope>NUCLEOTIDE SEQUENCE [LARGE SCALE GENOMIC DNA]</scope>
    <source>
        <strain evidence="8 9">ACD0624</strain>
    </source>
</reference>
<evidence type="ECO:0000313" key="9">
    <source>
        <dbReference type="Proteomes" id="UP001447188"/>
    </source>
</evidence>
<comment type="subcellular location">
    <subcellularLocation>
        <location evidence="1">Membrane</location>
        <topology evidence="1">Multi-pass membrane protein</topology>
    </subcellularLocation>
</comment>
<keyword evidence="3 6" id="KW-1133">Transmembrane helix</keyword>
<name>A0ABR3GSX6_9PEZI</name>
<evidence type="ECO:0000256" key="1">
    <source>
        <dbReference type="ARBA" id="ARBA00004141"/>
    </source>
</evidence>
<protein>
    <recommendedName>
        <fullName evidence="7">Rhodopsin domain-containing protein</fullName>
    </recommendedName>
</protein>
<dbReference type="InterPro" id="IPR049326">
    <property type="entry name" value="Rhodopsin_dom_fungi"/>
</dbReference>
<evidence type="ECO:0000259" key="7">
    <source>
        <dbReference type="Pfam" id="PF20684"/>
    </source>
</evidence>
<sequence>MAVLTAATTTVLLYILVTISFLMILFRMVLSWRLNRRCSAEDAWMLGALCFLAGLWYTGTGIKYGTNNVANPERLTAEQVRQRVMGSKTVLVGRLCYASAIWCTKFCMLAVYTRIVDKLPKYQRFIKYIWAFLFLTWVASMVVTLFECRPLNQ</sequence>
<keyword evidence="2 6" id="KW-0812">Transmembrane</keyword>
<accession>A0ABR3GSX6</accession>
<dbReference type="PANTHER" id="PTHR33048:SF19">
    <property type="entry name" value="MEMBRANE PROTEIN PTH11-LIKE, PUTATIVE (AFU_ORTHOLOGUE AFUA_1G14080)-RELATED"/>
    <property type="match status" value="1"/>
</dbReference>
<dbReference type="PANTHER" id="PTHR33048">
    <property type="entry name" value="PTH11-LIKE INTEGRAL MEMBRANE PROTEIN (AFU_ORTHOLOGUE AFUA_5G11245)"/>
    <property type="match status" value="1"/>
</dbReference>
<evidence type="ECO:0000313" key="8">
    <source>
        <dbReference type="EMBL" id="KAL0639039.1"/>
    </source>
</evidence>
<evidence type="ECO:0000256" key="5">
    <source>
        <dbReference type="ARBA" id="ARBA00038359"/>
    </source>
</evidence>
<comment type="similarity">
    <text evidence="5">Belongs to the SAT4 family.</text>
</comment>
<dbReference type="InterPro" id="IPR052337">
    <property type="entry name" value="SAT4-like"/>
</dbReference>
<evidence type="ECO:0000256" key="6">
    <source>
        <dbReference type="SAM" id="Phobius"/>
    </source>
</evidence>
<evidence type="ECO:0000256" key="4">
    <source>
        <dbReference type="ARBA" id="ARBA00023136"/>
    </source>
</evidence>